<dbReference type="Proteomes" id="UP000006735">
    <property type="component" value="Chromosome"/>
</dbReference>
<evidence type="ECO:0000256" key="2">
    <source>
        <dbReference type="ARBA" id="ARBA00006171"/>
    </source>
</evidence>
<proteinExistence type="inferred from homology"/>
<dbReference type="EMBL" id="AE013598">
    <property type="protein sequence ID" value="AAW74699.1"/>
    <property type="molecule type" value="Genomic_DNA"/>
</dbReference>
<dbReference type="PANTHER" id="PTHR46193:SF10">
    <property type="entry name" value="6-PHOSPHOGLUCONATE PHOSPHATASE"/>
    <property type="match status" value="1"/>
</dbReference>
<dbReference type="CDD" id="cd07526">
    <property type="entry name" value="HAD_BPGM_like"/>
    <property type="match status" value="1"/>
</dbReference>
<evidence type="ECO:0000256" key="1">
    <source>
        <dbReference type="ARBA" id="ARBA00001946"/>
    </source>
</evidence>
<reference evidence="5 6" key="1">
    <citation type="journal article" date="2005" name="Nucleic Acids Res.">
        <title>The genome sequence of Xanthomonas oryzae pathovar oryzae KACC10331, the bacterial blight pathogen of rice.</title>
        <authorList>
            <person name="Lee B.M."/>
            <person name="Park Y.J."/>
            <person name="Park D.S."/>
            <person name="Kang H.W."/>
            <person name="Kim J.G."/>
            <person name="Song E.S."/>
            <person name="Park I.C."/>
            <person name="Yoon U.H."/>
            <person name="Hahn J.H."/>
            <person name="Koo B.S."/>
            <person name="Lee G.B."/>
            <person name="Kim H."/>
            <person name="Park H.S."/>
            <person name="Yoon K.O."/>
            <person name="Kim J.H."/>
            <person name="Jung C.H."/>
            <person name="Koh N.H."/>
            <person name="Seo J.S."/>
            <person name="Go S.J."/>
        </authorList>
    </citation>
    <scope>NUCLEOTIDE SEQUENCE [LARGE SCALE GENOMIC DNA]</scope>
    <source>
        <strain evidence="6">KACC10331 / KXO85</strain>
    </source>
</reference>
<evidence type="ECO:0000256" key="4">
    <source>
        <dbReference type="ARBA" id="ARBA00022842"/>
    </source>
</evidence>
<dbReference type="InterPro" id="IPR023214">
    <property type="entry name" value="HAD_sf"/>
</dbReference>
<comment type="similarity">
    <text evidence="2">Belongs to the HAD-like hydrolase superfamily. CbbY/CbbZ/Gph/YieH family.</text>
</comment>
<dbReference type="Pfam" id="PF13419">
    <property type="entry name" value="HAD_2"/>
    <property type="match status" value="1"/>
</dbReference>
<dbReference type="GO" id="GO:0046872">
    <property type="term" value="F:metal ion binding"/>
    <property type="evidence" value="ECO:0007669"/>
    <property type="project" value="UniProtKB-KW"/>
</dbReference>
<dbReference type="SFLD" id="SFLDS00003">
    <property type="entry name" value="Haloacid_Dehalogenase"/>
    <property type="match status" value="1"/>
</dbReference>
<dbReference type="InterPro" id="IPR023198">
    <property type="entry name" value="PGP-like_dom2"/>
</dbReference>
<dbReference type="NCBIfam" id="TIGR01509">
    <property type="entry name" value="HAD-SF-IA-v3"/>
    <property type="match status" value="1"/>
</dbReference>
<keyword evidence="4" id="KW-0460">Magnesium</keyword>
<dbReference type="HOGENOM" id="CLU_760638_0_0_6"/>
<dbReference type="AlphaFoldDB" id="Q5H2X2"/>
<dbReference type="PANTHER" id="PTHR46193">
    <property type="entry name" value="6-PHOSPHOGLUCONATE PHOSPHATASE"/>
    <property type="match status" value="1"/>
</dbReference>
<dbReference type="SFLD" id="SFLDG01129">
    <property type="entry name" value="C1.5:_HAD__Beta-PGM__Phosphata"/>
    <property type="match status" value="1"/>
</dbReference>
<dbReference type="STRING" id="291331.XOO1445"/>
<dbReference type="SUPFAM" id="SSF56784">
    <property type="entry name" value="HAD-like"/>
    <property type="match status" value="1"/>
</dbReference>
<keyword evidence="3" id="KW-0479">Metal-binding</keyword>
<gene>
    <name evidence="5" type="ordered locus">XOO1445</name>
</gene>
<dbReference type="InterPro" id="IPR041492">
    <property type="entry name" value="HAD_2"/>
</dbReference>
<dbReference type="Gene3D" id="1.10.150.240">
    <property type="entry name" value="Putative phosphatase, domain 2"/>
    <property type="match status" value="1"/>
</dbReference>
<dbReference type="InterPro" id="IPR006439">
    <property type="entry name" value="HAD-SF_hydro_IA"/>
</dbReference>
<dbReference type="InterPro" id="IPR036412">
    <property type="entry name" value="HAD-like_sf"/>
</dbReference>
<dbReference type="Gene3D" id="3.40.50.1000">
    <property type="entry name" value="HAD superfamily/HAD-like"/>
    <property type="match status" value="1"/>
</dbReference>
<dbReference type="InterPro" id="IPR051600">
    <property type="entry name" value="Beta-PGM-like"/>
</dbReference>
<comment type="cofactor">
    <cofactor evidence="1">
        <name>Mg(2+)</name>
        <dbReference type="ChEBI" id="CHEBI:18420"/>
    </cofactor>
</comment>
<accession>Q5H2X2</accession>
<name>Q5H2X2_XANOR</name>
<evidence type="ECO:0000313" key="5">
    <source>
        <dbReference type="EMBL" id="AAW74699.1"/>
    </source>
</evidence>
<evidence type="ECO:0000256" key="3">
    <source>
        <dbReference type="ARBA" id="ARBA00022723"/>
    </source>
</evidence>
<organism evidence="5 6">
    <name type="scientific">Xanthomonas oryzae pv. oryzae (strain KACC10331 / KXO85)</name>
    <dbReference type="NCBI Taxonomy" id="291331"/>
    <lineage>
        <taxon>Bacteria</taxon>
        <taxon>Pseudomonadati</taxon>
        <taxon>Pseudomonadota</taxon>
        <taxon>Gammaproteobacteria</taxon>
        <taxon>Lysobacterales</taxon>
        <taxon>Lysobacteraceae</taxon>
        <taxon>Xanthomonas</taxon>
    </lineage>
</organism>
<sequence>MMSPCSPLKVRANQVVVCSLAAGEAVHETAKNEVARTRRAGNRGCIENLLLLIAFLATLGQVPPQLGRRQQLQKSLAVRFLGMDVPRMAQHWLRAWGRLRWWRARCGHAKGPRCANLQRATADGHTPAGIMVLCEQMGAMAYELLISDCDGVLVDSEILADQVMREALASFVPSATLEHLLETTFGQTTREVLRRVEERFALQLPETLLAQIQARSEALIQAQVQPIAGVREALEQIPLPLAVASNSRRHTVIASVERVGLTARAAGRIFSADMVERPKPAPDVYLLAARTAGVAPERCLVIEDSPTGAAAAVAAGMQVLGFTGASHIPPAHGDTLRRIGVLEMFDNMRDLPALFERLAQKRAG</sequence>
<keyword evidence="5" id="KW-0378">Hydrolase</keyword>
<dbReference type="GO" id="GO:0016787">
    <property type="term" value="F:hydrolase activity"/>
    <property type="evidence" value="ECO:0007669"/>
    <property type="project" value="UniProtKB-KW"/>
</dbReference>
<protein>
    <submittedName>
        <fullName evidence="5">Hydrolase</fullName>
    </submittedName>
</protein>
<dbReference type="KEGG" id="xoo:XOO1445"/>
<keyword evidence="6" id="KW-1185">Reference proteome</keyword>
<evidence type="ECO:0000313" key="6">
    <source>
        <dbReference type="Proteomes" id="UP000006735"/>
    </source>
</evidence>